<name>A0A433SQC9_ELYCH</name>
<dbReference type="Pfam" id="PF05018">
    <property type="entry name" value="CFA20_dom"/>
    <property type="match status" value="1"/>
</dbReference>
<dbReference type="Proteomes" id="UP000271974">
    <property type="component" value="Unassembled WGS sequence"/>
</dbReference>
<feature type="compositionally biased region" description="Polar residues" evidence="1">
    <location>
        <begin position="607"/>
        <end position="617"/>
    </location>
</feature>
<dbReference type="OrthoDB" id="10261083at2759"/>
<dbReference type="InterPro" id="IPR040441">
    <property type="entry name" value="CFA20/CFAP20DC"/>
</dbReference>
<dbReference type="InterPro" id="IPR007714">
    <property type="entry name" value="CFA20_dom"/>
</dbReference>
<accession>A0A433SQC9</accession>
<evidence type="ECO:0000313" key="4">
    <source>
        <dbReference type="Proteomes" id="UP000271974"/>
    </source>
</evidence>
<gene>
    <name evidence="3" type="ORF">EGW08_020766</name>
</gene>
<feature type="domain" description="CFA20" evidence="2">
    <location>
        <begin position="3"/>
        <end position="170"/>
    </location>
</feature>
<feature type="compositionally biased region" description="Polar residues" evidence="1">
    <location>
        <begin position="648"/>
        <end position="666"/>
    </location>
</feature>
<feature type="compositionally biased region" description="Basic and acidic residues" evidence="1">
    <location>
        <begin position="688"/>
        <end position="713"/>
    </location>
</feature>
<proteinExistence type="predicted"/>
<feature type="region of interest" description="Disordered" evidence="1">
    <location>
        <begin position="244"/>
        <end position="304"/>
    </location>
</feature>
<reference evidence="3 4" key="1">
    <citation type="submission" date="2019-01" db="EMBL/GenBank/DDBJ databases">
        <title>A draft genome assembly of the solar-powered sea slug Elysia chlorotica.</title>
        <authorList>
            <person name="Cai H."/>
            <person name="Li Q."/>
            <person name="Fang X."/>
            <person name="Li J."/>
            <person name="Curtis N.E."/>
            <person name="Altenburger A."/>
            <person name="Shibata T."/>
            <person name="Feng M."/>
            <person name="Maeda T."/>
            <person name="Schwartz J.A."/>
            <person name="Shigenobu S."/>
            <person name="Lundholm N."/>
            <person name="Nishiyama T."/>
            <person name="Yang H."/>
            <person name="Hasebe M."/>
            <person name="Li S."/>
            <person name="Pierce S.K."/>
            <person name="Wang J."/>
        </authorList>
    </citation>
    <scope>NUCLEOTIDE SEQUENCE [LARGE SCALE GENOMIC DNA]</scope>
    <source>
        <strain evidence="3">EC2010</strain>
        <tissue evidence="3">Whole organism of an adult</tissue>
    </source>
</reference>
<feature type="compositionally biased region" description="Low complexity" evidence="1">
    <location>
        <begin position="426"/>
        <end position="439"/>
    </location>
</feature>
<comment type="caution">
    <text evidence="3">The sequence shown here is derived from an EMBL/GenBank/DDBJ whole genome shotgun (WGS) entry which is preliminary data.</text>
</comment>
<feature type="region of interest" description="Disordered" evidence="1">
    <location>
        <begin position="543"/>
        <end position="713"/>
    </location>
</feature>
<evidence type="ECO:0000259" key="2">
    <source>
        <dbReference type="Pfam" id="PF05018"/>
    </source>
</evidence>
<sequence length="713" mass="76558">MSFKSGYQGGPYFELFSTQGRDFLANWKGVSSSKKFYEKEVKGYVLCLEGAPATTKIQSPKDQKQSLTLVQRFLVLQLHLSKGADFSIELAVTDLSGNKRRLLLSTSQKETQVTPLHAKIPLTVVRRAVWVNLVLDMVSLVGDTWTSHTFRSLDQISVSANCKLRRIFTMRTQPPDTTDDDELYGCGTSNSGELDTIPKQCQIAPDVMHLTQVLTLNKIKCAERLRSGKGPSLAEQFRPGSTLDLDLNASGRKTTTTDGKIAFGTKAPRAPDTGRRSARQGSLTTRSFRSQTSRVDTTSNSNNSALAVGVSDSIASHEGGLMMFAAGTPSVPDVEADGPRPRPPASANSAMTSGVSPTASAASYNRQQSEPVTHDDFGFIANGMKGLMDKQMVAPHPPREPSNDRARRRPRIKSIGQNGAVARGDPSVISPPSSASVHAAPPPPNPGHPPSSLAPGLGQAMSPGTASIRQRLQEARANSGGSSTSRGGSGSSRMKDSGVGPDVPEIQSPRKGESHNIDGSFAYNEMDSVSDVISLLKGVEERIGAESGLSMEPPRRTGEEEASQRRRRNNAKEVVRGEGGGRVNGRGGVPSLSAAQNERFHAEDNDSNVSTSASESSHLGEYEESDEETSGESNKLHLFVSPPKSANARRNISPNNPEAEGNQSRKSFAKSFRSNIKRSTDTMSNRGARLEDDFVSHSSSDDDREAVAAELLR</sequence>
<evidence type="ECO:0000313" key="3">
    <source>
        <dbReference type="EMBL" id="RUS71467.1"/>
    </source>
</evidence>
<feature type="compositionally biased region" description="Gly residues" evidence="1">
    <location>
        <begin position="577"/>
        <end position="588"/>
    </location>
</feature>
<dbReference type="AlphaFoldDB" id="A0A433SQC9"/>
<feature type="non-terminal residue" evidence="3">
    <location>
        <position position="713"/>
    </location>
</feature>
<keyword evidence="4" id="KW-1185">Reference proteome</keyword>
<protein>
    <recommendedName>
        <fullName evidence="2">CFA20 domain-containing protein</fullName>
    </recommendedName>
</protein>
<feature type="compositionally biased region" description="Polar residues" evidence="1">
    <location>
        <begin position="346"/>
        <end position="371"/>
    </location>
</feature>
<feature type="compositionally biased region" description="Pro residues" evidence="1">
    <location>
        <begin position="440"/>
        <end position="449"/>
    </location>
</feature>
<feature type="region of interest" description="Disordered" evidence="1">
    <location>
        <begin position="326"/>
        <end position="524"/>
    </location>
</feature>
<dbReference type="PANTHER" id="PTHR12458">
    <property type="entry name" value="ORF PROTEIN"/>
    <property type="match status" value="1"/>
</dbReference>
<evidence type="ECO:0000256" key="1">
    <source>
        <dbReference type="SAM" id="MobiDB-lite"/>
    </source>
</evidence>
<feature type="compositionally biased region" description="Polar residues" evidence="1">
    <location>
        <begin position="279"/>
        <end position="304"/>
    </location>
</feature>
<organism evidence="3 4">
    <name type="scientific">Elysia chlorotica</name>
    <name type="common">Eastern emerald elysia</name>
    <name type="synonym">Sea slug</name>
    <dbReference type="NCBI Taxonomy" id="188477"/>
    <lineage>
        <taxon>Eukaryota</taxon>
        <taxon>Metazoa</taxon>
        <taxon>Spiralia</taxon>
        <taxon>Lophotrochozoa</taxon>
        <taxon>Mollusca</taxon>
        <taxon>Gastropoda</taxon>
        <taxon>Heterobranchia</taxon>
        <taxon>Euthyneura</taxon>
        <taxon>Panpulmonata</taxon>
        <taxon>Sacoglossa</taxon>
        <taxon>Placobranchoidea</taxon>
        <taxon>Plakobranchidae</taxon>
        <taxon>Elysia</taxon>
    </lineage>
</organism>
<feature type="compositionally biased region" description="Basic and acidic residues" evidence="1">
    <location>
        <begin position="553"/>
        <end position="576"/>
    </location>
</feature>
<dbReference type="STRING" id="188477.A0A433SQC9"/>
<dbReference type="EMBL" id="RQTK01001206">
    <property type="protein sequence ID" value="RUS71467.1"/>
    <property type="molecule type" value="Genomic_DNA"/>
</dbReference>